<gene>
    <name evidence="2" type="ORF">CSTERTH_07515</name>
</gene>
<evidence type="ECO:0008006" key="4">
    <source>
        <dbReference type="Google" id="ProtNLM"/>
    </source>
</evidence>
<keyword evidence="1" id="KW-1133">Transmembrane helix</keyword>
<feature type="transmembrane region" description="Helical" evidence="1">
    <location>
        <begin position="12"/>
        <end position="40"/>
    </location>
</feature>
<evidence type="ECO:0000313" key="2">
    <source>
        <dbReference type="EMBL" id="ANX00028.1"/>
    </source>
</evidence>
<dbReference type="AlphaFoldDB" id="A0A1B1YGX7"/>
<feature type="transmembrane region" description="Helical" evidence="1">
    <location>
        <begin position="52"/>
        <end position="72"/>
    </location>
</feature>
<feature type="transmembrane region" description="Helical" evidence="1">
    <location>
        <begin position="84"/>
        <end position="104"/>
    </location>
</feature>
<organism evidence="2 3">
    <name type="scientific">Thermoclostridium stercorarium subsp. thermolacticum DSM 2910</name>
    <dbReference type="NCBI Taxonomy" id="1121336"/>
    <lineage>
        <taxon>Bacteria</taxon>
        <taxon>Bacillati</taxon>
        <taxon>Bacillota</taxon>
        <taxon>Clostridia</taxon>
        <taxon>Eubacteriales</taxon>
        <taxon>Oscillospiraceae</taxon>
        <taxon>Thermoclostridium</taxon>
    </lineage>
</organism>
<sequence length="200" mass="22327">MLVTKTPPRKIVIGKIVISIAYTMLLFIASLPVLGVVFFFGGIGIEDIAKLTLFYVLTAFFVASSGVFFSTLFKRNITAIISTYLFLGTVTFGPFFLYLLHMSIKYSAGYSYAPTYTEILSILFPSPVFGYTSFYFGGVDYRGFDLWGQAAAYIDGYLAQETGILRFFKPWIANGLFSIIVSVLLIILSTLILNPVRRKK</sequence>
<protein>
    <recommendedName>
        <fullName evidence="4">ABC transporter permease</fullName>
    </recommendedName>
</protein>
<keyword evidence="1" id="KW-0812">Transmembrane</keyword>
<reference evidence="2 3" key="1">
    <citation type="submission" date="2016-02" db="EMBL/GenBank/DDBJ databases">
        <title>Comparison of Clostridium stercorarium subspecies using comparative genomics and transcriptomics.</title>
        <authorList>
            <person name="Schellenberg J."/>
            <person name="Thallinger G."/>
            <person name="Levin D.B."/>
            <person name="Zhang X."/>
            <person name="Alvare G."/>
            <person name="Fristensky B."/>
            <person name="Sparling R."/>
        </authorList>
    </citation>
    <scope>NUCLEOTIDE SEQUENCE [LARGE SCALE GENOMIC DNA]</scope>
    <source>
        <strain evidence="2 3">DSM 2910</strain>
    </source>
</reference>
<accession>A0A1B1YGX7</accession>
<feature type="transmembrane region" description="Helical" evidence="1">
    <location>
        <begin position="171"/>
        <end position="193"/>
    </location>
</feature>
<proteinExistence type="predicted"/>
<name>A0A1B1YGX7_THEST</name>
<dbReference type="Proteomes" id="UP000092971">
    <property type="component" value="Chromosome"/>
</dbReference>
<dbReference type="EMBL" id="CP014672">
    <property type="protein sequence ID" value="ANX00028.1"/>
    <property type="molecule type" value="Genomic_DNA"/>
</dbReference>
<keyword evidence="1" id="KW-0472">Membrane</keyword>
<evidence type="ECO:0000313" key="3">
    <source>
        <dbReference type="Proteomes" id="UP000092971"/>
    </source>
</evidence>
<evidence type="ECO:0000256" key="1">
    <source>
        <dbReference type="SAM" id="Phobius"/>
    </source>
</evidence>